<keyword evidence="2" id="KW-0813">Transport</keyword>
<evidence type="ECO:0000313" key="11">
    <source>
        <dbReference type="EMBL" id="QEE16281.1"/>
    </source>
</evidence>
<keyword evidence="5 11" id="KW-0067">ATP-binding</keyword>
<evidence type="ECO:0000256" key="1">
    <source>
        <dbReference type="ARBA" id="ARBA00004141"/>
    </source>
</evidence>
<dbReference type="AlphaFoldDB" id="A0A5B9DB98"/>
<keyword evidence="12" id="KW-1185">Reference proteome</keyword>
<evidence type="ECO:0000256" key="8">
    <source>
        <dbReference type="SAM" id="Phobius"/>
    </source>
</evidence>
<dbReference type="GeneID" id="41330101"/>
<dbReference type="GO" id="GO:0005524">
    <property type="term" value="F:ATP binding"/>
    <property type="evidence" value="ECO:0007669"/>
    <property type="project" value="UniProtKB-KW"/>
</dbReference>
<evidence type="ECO:0000256" key="4">
    <source>
        <dbReference type="ARBA" id="ARBA00022741"/>
    </source>
</evidence>
<dbReference type="InterPro" id="IPR027417">
    <property type="entry name" value="P-loop_NTPase"/>
</dbReference>
<feature type="domain" description="ABC transmembrane type-1" evidence="10">
    <location>
        <begin position="37"/>
        <end position="319"/>
    </location>
</feature>
<comment type="subcellular location">
    <subcellularLocation>
        <location evidence="1">Membrane</location>
        <topology evidence="1">Multi-pass membrane protein</topology>
    </subcellularLocation>
</comment>
<dbReference type="KEGG" id="psyt:DSAG12_02111"/>
<dbReference type="Gene3D" id="1.20.1560.10">
    <property type="entry name" value="ABC transporter type 1, transmembrane domain"/>
    <property type="match status" value="1"/>
</dbReference>
<dbReference type="GO" id="GO:0015421">
    <property type="term" value="F:ABC-type oligopeptide transporter activity"/>
    <property type="evidence" value="ECO:0007669"/>
    <property type="project" value="TreeGrafter"/>
</dbReference>
<protein>
    <submittedName>
        <fullName evidence="11">ABC transporter ATP-binding protein</fullName>
    </submittedName>
</protein>
<dbReference type="InterPro" id="IPR039421">
    <property type="entry name" value="Type_1_exporter"/>
</dbReference>
<feature type="domain" description="ABC transporter" evidence="9">
    <location>
        <begin position="353"/>
        <end position="587"/>
    </location>
</feature>
<dbReference type="PANTHER" id="PTHR43394">
    <property type="entry name" value="ATP-DEPENDENT PERMEASE MDL1, MITOCHONDRIAL"/>
    <property type="match status" value="1"/>
</dbReference>
<dbReference type="PANTHER" id="PTHR43394:SF1">
    <property type="entry name" value="ATP-BINDING CASSETTE SUB-FAMILY B MEMBER 10, MITOCHONDRIAL"/>
    <property type="match status" value="1"/>
</dbReference>
<dbReference type="SUPFAM" id="SSF90123">
    <property type="entry name" value="ABC transporter transmembrane region"/>
    <property type="match status" value="1"/>
</dbReference>
<keyword evidence="3 8" id="KW-0812">Transmembrane</keyword>
<feature type="transmembrane region" description="Helical" evidence="8">
    <location>
        <begin position="259"/>
        <end position="280"/>
    </location>
</feature>
<evidence type="ECO:0000313" key="12">
    <source>
        <dbReference type="Proteomes" id="UP000321408"/>
    </source>
</evidence>
<gene>
    <name evidence="11" type="ORF">DSAG12_02111</name>
</gene>
<keyword evidence="6 8" id="KW-1133">Transmembrane helix</keyword>
<reference evidence="11 12" key="1">
    <citation type="journal article" date="2020" name="Nature">
        <title>Isolation of an archaeon at the prokaryote-eukaryote interface.</title>
        <authorList>
            <person name="Imachi H."/>
            <person name="Nobu M.K."/>
            <person name="Nakahara N."/>
            <person name="Morono Y."/>
            <person name="Ogawara M."/>
            <person name="Takaki Y."/>
            <person name="Takano Y."/>
            <person name="Uematsu K."/>
            <person name="Ikuta T."/>
            <person name="Ito M."/>
            <person name="Matsui Y."/>
            <person name="Miyazaki M."/>
            <person name="Murata K."/>
            <person name="Saito Y."/>
            <person name="Sakai S."/>
            <person name="Song C."/>
            <person name="Tasumi E."/>
            <person name="Yamanaka Y."/>
            <person name="Yamaguchi T."/>
            <person name="Kamagata Y."/>
            <person name="Tamaki H."/>
            <person name="Takai K."/>
        </authorList>
    </citation>
    <scope>NUCLEOTIDE SEQUENCE [LARGE SCALE GENOMIC DNA]</scope>
    <source>
        <strain evidence="11 12">MK-D1</strain>
    </source>
</reference>
<accession>A0A5B9DB98</accession>
<reference evidence="11 12" key="2">
    <citation type="journal article" date="2024" name="Int. J. Syst. Evol. Microbiol.">
        <title>Promethearchaeum syntrophicum gen. nov., sp. nov., an anaerobic, obligately syntrophic archaeon, the first isolate of the lineage 'Asgard' archaea, and proposal of the new archaeal phylum Promethearchaeota phyl. nov. and kingdom Promethearchaeati regn. nov.</title>
        <authorList>
            <person name="Imachi H."/>
            <person name="Nobu M.K."/>
            <person name="Kato S."/>
            <person name="Takaki Y."/>
            <person name="Miyazaki M."/>
            <person name="Miyata M."/>
            <person name="Ogawara M."/>
            <person name="Saito Y."/>
            <person name="Sakai S."/>
            <person name="Tahara Y.O."/>
            <person name="Takano Y."/>
            <person name="Tasumi E."/>
            <person name="Uematsu K."/>
            <person name="Yoshimura T."/>
            <person name="Itoh T."/>
            <person name="Ohkuma M."/>
            <person name="Takai K."/>
        </authorList>
    </citation>
    <scope>NUCLEOTIDE SEQUENCE [LARGE SCALE GENOMIC DNA]</scope>
    <source>
        <strain evidence="11 12">MK-D1</strain>
    </source>
</reference>
<dbReference type="Pfam" id="PF00664">
    <property type="entry name" value="ABC_membrane"/>
    <property type="match status" value="1"/>
</dbReference>
<dbReference type="InterPro" id="IPR011527">
    <property type="entry name" value="ABC1_TM_dom"/>
</dbReference>
<evidence type="ECO:0000256" key="3">
    <source>
        <dbReference type="ARBA" id="ARBA00022692"/>
    </source>
</evidence>
<dbReference type="Proteomes" id="UP000321408">
    <property type="component" value="Chromosome"/>
</dbReference>
<dbReference type="InterPro" id="IPR017871">
    <property type="entry name" value="ABC_transporter-like_CS"/>
</dbReference>
<keyword evidence="4" id="KW-0547">Nucleotide-binding</keyword>
<dbReference type="RefSeq" id="WP_147663159.1">
    <property type="nucleotide sequence ID" value="NZ_CP042905.2"/>
</dbReference>
<feature type="transmembrane region" description="Helical" evidence="8">
    <location>
        <begin position="149"/>
        <end position="170"/>
    </location>
</feature>
<dbReference type="InterPro" id="IPR003593">
    <property type="entry name" value="AAA+_ATPase"/>
</dbReference>
<organism evidence="11 12">
    <name type="scientific">Promethearchaeum syntrophicum</name>
    <dbReference type="NCBI Taxonomy" id="2594042"/>
    <lineage>
        <taxon>Archaea</taxon>
        <taxon>Promethearchaeati</taxon>
        <taxon>Promethearchaeota</taxon>
        <taxon>Promethearchaeia</taxon>
        <taxon>Promethearchaeales</taxon>
        <taxon>Promethearchaeaceae</taxon>
        <taxon>Promethearchaeum</taxon>
    </lineage>
</organism>
<dbReference type="OrthoDB" id="121502at2157"/>
<name>A0A5B9DB98_9ARCH</name>
<evidence type="ECO:0000259" key="9">
    <source>
        <dbReference type="PROSITE" id="PS50893"/>
    </source>
</evidence>
<dbReference type="InterPro" id="IPR036640">
    <property type="entry name" value="ABC1_TM_sf"/>
</dbReference>
<evidence type="ECO:0000256" key="7">
    <source>
        <dbReference type="ARBA" id="ARBA00023136"/>
    </source>
</evidence>
<proteinExistence type="predicted"/>
<dbReference type="PROSITE" id="PS50929">
    <property type="entry name" value="ABC_TM1F"/>
    <property type="match status" value="1"/>
</dbReference>
<dbReference type="Gene3D" id="3.40.50.300">
    <property type="entry name" value="P-loop containing nucleotide triphosphate hydrolases"/>
    <property type="match status" value="1"/>
</dbReference>
<feature type="transmembrane region" description="Helical" evidence="8">
    <location>
        <begin position="73"/>
        <end position="92"/>
    </location>
</feature>
<dbReference type="InterPro" id="IPR003439">
    <property type="entry name" value="ABC_transporter-like_ATP-bd"/>
</dbReference>
<dbReference type="FunFam" id="3.40.50.300:FF:000287">
    <property type="entry name" value="Multidrug ABC transporter ATP-binding protein"/>
    <property type="match status" value="1"/>
</dbReference>
<dbReference type="EMBL" id="CP042905">
    <property type="protein sequence ID" value="QEE16281.1"/>
    <property type="molecule type" value="Genomic_DNA"/>
</dbReference>
<dbReference type="CDD" id="cd03254">
    <property type="entry name" value="ABCC_Glucan_exporter_like"/>
    <property type="match status" value="1"/>
</dbReference>
<dbReference type="SMART" id="SM00382">
    <property type="entry name" value="AAA"/>
    <property type="match status" value="1"/>
</dbReference>
<sequence length="602" mass="68769">MGIFRSIMADKKQREYTDRELFKRYIYHLKPFKKNIFLIALFIIIQAIADLINPLLVGFISDEFLLENPRYNLILIAGLSYLGFYLLNWVSFSLQRVQLGKYIPHFLENLRLALFQKVQEQDMTFFDEHMSGKVNSIIVNDTLDFSNTAVLISNMLGNVVISIFTFVILISYNFRLALITMAGIPVLFLLMFSLRKLAKKVSVAYRKSIGNVSSAMVEAIEGIQISKSFGQEHNISQQFEDINQEYFRSWMRLTAVTHFWRPLINTITSIILCLVFYFGVNSILNDQLSVGALVMFVLYLQNLFRPIMFLGRFFPELSAGMASYERILGILDAKPRVTQQKNPIPLKQLKGKISLQNIRFAYNDEHIVFDDLNLDIAAGEKLAIVGHTGAGKTSLVALLARYYEFQGGQIQFDGKNIRSFTLDSFRKFMGKVEQDVYLFPGTIADNIRYGRQDASDEGILRVIKIVQAQDFINNLPDGINTHIGERGKNLSVGQRQLISFARAILLDPKVLILDEATSSVDAYTEAMIQEALEKILENRTSIIIAHRLSTIINSDRIIVMDHGKIVEEGTHETLLNQKGKYATLYTQYFAHQSLEWQELHLS</sequence>
<evidence type="ECO:0000259" key="10">
    <source>
        <dbReference type="PROSITE" id="PS50929"/>
    </source>
</evidence>
<dbReference type="SUPFAM" id="SSF52540">
    <property type="entry name" value="P-loop containing nucleoside triphosphate hydrolases"/>
    <property type="match status" value="1"/>
</dbReference>
<dbReference type="PROSITE" id="PS50893">
    <property type="entry name" value="ABC_TRANSPORTER_2"/>
    <property type="match status" value="1"/>
</dbReference>
<feature type="transmembrane region" description="Helical" evidence="8">
    <location>
        <begin position="176"/>
        <end position="194"/>
    </location>
</feature>
<evidence type="ECO:0000256" key="6">
    <source>
        <dbReference type="ARBA" id="ARBA00022989"/>
    </source>
</evidence>
<dbReference type="Pfam" id="PF00005">
    <property type="entry name" value="ABC_tran"/>
    <property type="match status" value="1"/>
</dbReference>
<dbReference type="PROSITE" id="PS00211">
    <property type="entry name" value="ABC_TRANSPORTER_1"/>
    <property type="match status" value="1"/>
</dbReference>
<keyword evidence="7 8" id="KW-0472">Membrane</keyword>
<evidence type="ECO:0000256" key="2">
    <source>
        <dbReference type="ARBA" id="ARBA00022448"/>
    </source>
</evidence>
<dbReference type="GO" id="GO:0016020">
    <property type="term" value="C:membrane"/>
    <property type="evidence" value="ECO:0007669"/>
    <property type="project" value="UniProtKB-SubCell"/>
</dbReference>
<evidence type="ECO:0000256" key="5">
    <source>
        <dbReference type="ARBA" id="ARBA00022840"/>
    </source>
</evidence>
<dbReference type="GO" id="GO:0016887">
    <property type="term" value="F:ATP hydrolysis activity"/>
    <property type="evidence" value="ECO:0007669"/>
    <property type="project" value="InterPro"/>
</dbReference>
<feature type="transmembrane region" description="Helical" evidence="8">
    <location>
        <begin position="36"/>
        <end position="61"/>
    </location>
</feature>